<dbReference type="Pfam" id="PF00456">
    <property type="entry name" value="Transketolase_N"/>
    <property type="match status" value="1"/>
</dbReference>
<accession>A0A1F6BKR9</accession>
<dbReference type="EMBL" id="MFKH01000010">
    <property type="protein sequence ID" value="OGG37515.1"/>
    <property type="molecule type" value="Genomic_DNA"/>
</dbReference>
<comment type="caution">
    <text evidence="5">The sequence shown here is derived from an EMBL/GenBank/DDBJ whole genome shotgun (WGS) entry which is preliminary data.</text>
</comment>
<dbReference type="Proteomes" id="UP000176273">
    <property type="component" value="Unassembled WGS sequence"/>
</dbReference>
<dbReference type="PANTHER" id="PTHR47514:SF1">
    <property type="entry name" value="TRANSKETOLASE N-TERMINAL SECTION-RELATED"/>
    <property type="match status" value="1"/>
</dbReference>
<comment type="cofactor">
    <cofactor evidence="1">
        <name>thiamine diphosphate</name>
        <dbReference type="ChEBI" id="CHEBI:58937"/>
    </cofactor>
</comment>
<dbReference type="InterPro" id="IPR029061">
    <property type="entry name" value="THDP-binding"/>
</dbReference>
<dbReference type="STRING" id="1798468.A2110_02945"/>
<evidence type="ECO:0000259" key="4">
    <source>
        <dbReference type="Pfam" id="PF00456"/>
    </source>
</evidence>
<evidence type="ECO:0000313" key="5">
    <source>
        <dbReference type="EMBL" id="OGG37515.1"/>
    </source>
</evidence>
<keyword evidence="3" id="KW-0786">Thiamine pyrophosphate</keyword>
<protein>
    <recommendedName>
        <fullName evidence="4">Transketolase N-terminal domain-containing protein</fullName>
    </recommendedName>
</protein>
<dbReference type="AlphaFoldDB" id="A0A1F6BKR9"/>
<organism evidence="5 6">
    <name type="scientific">Candidatus Jorgensenbacteria bacterium GWA1_54_12</name>
    <dbReference type="NCBI Taxonomy" id="1798468"/>
    <lineage>
        <taxon>Bacteria</taxon>
        <taxon>Candidatus Joergenseniibacteriota</taxon>
    </lineage>
</organism>
<evidence type="ECO:0000256" key="1">
    <source>
        <dbReference type="ARBA" id="ARBA00001964"/>
    </source>
</evidence>
<dbReference type="PANTHER" id="PTHR47514">
    <property type="entry name" value="TRANSKETOLASE N-TERMINAL SECTION-RELATED"/>
    <property type="match status" value="1"/>
</dbReference>
<dbReference type="SUPFAM" id="SSF52518">
    <property type="entry name" value="Thiamin diphosphate-binding fold (THDP-binding)"/>
    <property type="match status" value="1"/>
</dbReference>
<comment type="similarity">
    <text evidence="2">Belongs to the transketolase family.</text>
</comment>
<dbReference type="CDD" id="cd02012">
    <property type="entry name" value="TPP_TK"/>
    <property type="match status" value="1"/>
</dbReference>
<evidence type="ECO:0000256" key="2">
    <source>
        <dbReference type="ARBA" id="ARBA00007131"/>
    </source>
</evidence>
<gene>
    <name evidence="5" type="ORF">A2110_02945</name>
</gene>
<evidence type="ECO:0000313" key="6">
    <source>
        <dbReference type="Proteomes" id="UP000176273"/>
    </source>
</evidence>
<dbReference type="InterPro" id="IPR005474">
    <property type="entry name" value="Transketolase_N"/>
</dbReference>
<dbReference type="Gene3D" id="3.40.50.970">
    <property type="match status" value="1"/>
</dbReference>
<sequence length="262" mass="28986">MEKGDRGSALKKIRVEVLNMVRAAGEGHVPSAFSVIEILYALYSRMGERDRFFLSKGHASTALYATLAHFGALNERELQTYGKYNSALGGHPHRNEKKGIMNSSGSLGHGFPVAAGYALSLRLKRGGGRVFCLVGDGECNEGTIWETALLASHLKLRELVCVVDNNGSQTRAVPSGDLAEKFRSFGWNAVEVKNGHRVNDLENAIFAERGDDERPYCVVAHTKKGKGVREMEENHFAWHHRAPTPEEYERFVKEIMGSPEEA</sequence>
<feature type="domain" description="Transketolase N-terminal" evidence="4">
    <location>
        <begin position="9"/>
        <end position="256"/>
    </location>
</feature>
<evidence type="ECO:0000256" key="3">
    <source>
        <dbReference type="ARBA" id="ARBA00023052"/>
    </source>
</evidence>
<proteinExistence type="inferred from homology"/>
<reference evidence="5 6" key="1">
    <citation type="journal article" date="2016" name="Nat. Commun.">
        <title>Thousands of microbial genomes shed light on interconnected biogeochemical processes in an aquifer system.</title>
        <authorList>
            <person name="Anantharaman K."/>
            <person name="Brown C.T."/>
            <person name="Hug L.A."/>
            <person name="Sharon I."/>
            <person name="Castelle C.J."/>
            <person name="Probst A.J."/>
            <person name="Thomas B.C."/>
            <person name="Singh A."/>
            <person name="Wilkins M.J."/>
            <person name="Karaoz U."/>
            <person name="Brodie E.L."/>
            <person name="Williams K.H."/>
            <person name="Hubbard S.S."/>
            <person name="Banfield J.F."/>
        </authorList>
    </citation>
    <scope>NUCLEOTIDE SEQUENCE [LARGE SCALE GENOMIC DNA]</scope>
</reference>
<name>A0A1F6BKR9_9BACT</name>